<keyword evidence="7" id="KW-1185">Reference proteome</keyword>
<dbReference type="OrthoDB" id="329666at2759"/>
<dbReference type="Proteomes" id="UP000822476">
    <property type="component" value="Unassembled WGS sequence"/>
</dbReference>
<feature type="compositionally biased region" description="Basic and acidic residues" evidence="5">
    <location>
        <begin position="165"/>
        <end position="176"/>
    </location>
</feature>
<evidence type="ECO:0000256" key="4">
    <source>
        <dbReference type="ARBA" id="ARBA00023242"/>
    </source>
</evidence>
<dbReference type="GO" id="GO:0006261">
    <property type="term" value="P:DNA-templated DNA replication"/>
    <property type="evidence" value="ECO:0007669"/>
    <property type="project" value="TreeGrafter"/>
</dbReference>
<dbReference type="PANTHER" id="PTHR13489:SF0">
    <property type="entry name" value="MINI-CHROMOSOME MAINTENANCE COMPLEX-BINDING PROTEIN"/>
    <property type="match status" value="1"/>
</dbReference>
<protein>
    <recommendedName>
        <fullName evidence="3">Mini-chromosome maintenance complex-binding protein</fullName>
    </recommendedName>
</protein>
<gene>
    <name evidence="6" type="ORF">EG68_10497</name>
</gene>
<reference evidence="6" key="1">
    <citation type="submission" date="2019-07" db="EMBL/GenBank/DDBJ databases">
        <title>Annotation for the trematode Paragonimus miyazaki's.</title>
        <authorList>
            <person name="Choi Y.-J."/>
        </authorList>
    </citation>
    <scope>NUCLEOTIDE SEQUENCE</scope>
    <source>
        <strain evidence="6">Japan</strain>
    </source>
</reference>
<sequence length="609" mass="68645">MSTKDGWLYTPLAVYDEIFGKYGLSGNEKFCSLIEEAVAANLSRIPVINVTPLDSIPDGHLVCVQGMIQDMFNIELFMDDFRVNTAGSSSRRSFRFRDFDSLQLDDAEDPSGVHFCERQSLYIVPVPGESSWVQSIRLSQCKYMPCPTEVGVKRSIFPENEDLPTEAKKAKGRETSSSKLKPGKQFPLLEEEEDETKVGVLVRVYDEMKDILKINELVHVYGILEHARLGSVFPPEDFAPEGKGPEPIPRVHSIVLKRLRHINPLLMETAVLTKSLEPSYPKILTESPGRLRTSSAREDLFTSLLECFKGDALTAEYTLLHLVSSGISSDRIADSPYPNNLPALNIICPLTSNYGAATGDIVKSTENPSSLLVNRLRLLLPCLVTQFAPVQMTLESLNNGPSLMPIRDAAKGALDAGRLQLPDGTEVFVDETDMTAGQLQPRGLLNFRALSLLATQQRVPYDFQFYSQDWKTECRVLIVSTGPSLIKPTLTVPWIEQPDLIPHDCIYDQSDLKWMDIRKFITTVVSSDKQYSIEPSLQKRVNDDFVKWRRDKETYIDADDFAVMLCLLRLRCLTYGEEEATLEQWEKVCELEKQRRGRLMASKNQVTTM</sequence>
<feature type="region of interest" description="Disordered" evidence="5">
    <location>
        <begin position="163"/>
        <end position="184"/>
    </location>
</feature>
<dbReference type="EMBL" id="JTDE01022226">
    <property type="protein sequence ID" value="KAF7231913.1"/>
    <property type="molecule type" value="Genomic_DNA"/>
</dbReference>
<comment type="caution">
    <text evidence="6">The sequence shown here is derived from an EMBL/GenBank/DDBJ whole genome shotgun (WGS) entry which is preliminary data.</text>
</comment>
<evidence type="ECO:0000313" key="7">
    <source>
        <dbReference type="Proteomes" id="UP000822476"/>
    </source>
</evidence>
<dbReference type="PANTHER" id="PTHR13489">
    <property type="entry name" value="MINI-CHROMOSOME MAINTENANCE COMPLEX-BINDING PROTEIN"/>
    <property type="match status" value="1"/>
</dbReference>
<dbReference type="GO" id="GO:0003682">
    <property type="term" value="F:chromatin binding"/>
    <property type="evidence" value="ECO:0007669"/>
    <property type="project" value="TreeGrafter"/>
</dbReference>
<evidence type="ECO:0000313" key="6">
    <source>
        <dbReference type="EMBL" id="KAF7231913.1"/>
    </source>
</evidence>
<dbReference type="InterPro" id="IPR019140">
    <property type="entry name" value="MCM_complex-bd"/>
</dbReference>
<evidence type="ECO:0000256" key="5">
    <source>
        <dbReference type="SAM" id="MobiDB-lite"/>
    </source>
</evidence>
<name>A0A8S9YA90_9TREM</name>
<dbReference type="Pfam" id="PF09739">
    <property type="entry name" value="MCM_bind"/>
    <property type="match status" value="1"/>
</dbReference>
<accession>A0A8S9YA90</accession>
<proteinExistence type="inferred from homology"/>
<comment type="similarity">
    <text evidence="2">Belongs to the MCMBP family.</text>
</comment>
<comment type="subcellular location">
    <subcellularLocation>
        <location evidence="1">Nucleus</location>
    </subcellularLocation>
</comment>
<evidence type="ECO:0000256" key="1">
    <source>
        <dbReference type="ARBA" id="ARBA00004123"/>
    </source>
</evidence>
<evidence type="ECO:0000256" key="3">
    <source>
        <dbReference type="ARBA" id="ARBA00015405"/>
    </source>
</evidence>
<dbReference type="AlphaFoldDB" id="A0A8S9YA90"/>
<evidence type="ECO:0000256" key="2">
    <source>
        <dbReference type="ARBA" id="ARBA00007925"/>
    </source>
</evidence>
<keyword evidence="4" id="KW-0539">Nucleus</keyword>
<dbReference type="GO" id="GO:0005634">
    <property type="term" value="C:nucleus"/>
    <property type="evidence" value="ECO:0007669"/>
    <property type="project" value="UniProtKB-SubCell"/>
</dbReference>
<organism evidence="6 7">
    <name type="scientific">Paragonimus skrjabini miyazakii</name>
    <dbReference type="NCBI Taxonomy" id="59628"/>
    <lineage>
        <taxon>Eukaryota</taxon>
        <taxon>Metazoa</taxon>
        <taxon>Spiralia</taxon>
        <taxon>Lophotrochozoa</taxon>
        <taxon>Platyhelminthes</taxon>
        <taxon>Trematoda</taxon>
        <taxon>Digenea</taxon>
        <taxon>Plagiorchiida</taxon>
        <taxon>Troglotremata</taxon>
        <taxon>Troglotrematidae</taxon>
        <taxon>Paragonimus</taxon>
    </lineage>
</organism>